<protein>
    <submittedName>
        <fullName evidence="4">Unannotated protein</fullName>
    </submittedName>
</protein>
<name>A0A6J6ESP5_9ZZZZ</name>
<dbReference type="InterPro" id="IPR011496">
    <property type="entry name" value="O-GlcNAcase_cat"/>
</dbReference>
<evidence type="ECO:0000259" key="3">
    <source>
        <dbReference type="PROSITE" id="PS52009"/>
    </source>
</evidence>
<keyword evidence="2" id="KW-0326">Glycosidase</keyword>
<evidence type="ECO:0000313" key="4">
    <source>
        <dbReference type="EMBL" id="CAB4579551.1"/>
    </source>
</evidence>
<reference evidence="4" key="1">
    <citation type="submission" date="2020-05" db="EMBL/GenBank/DDBJ databases">
        <authorList>
            <person name="Chiriac C."/>
            <person name="Salcher M."/>
            <person name="Ghai R."/>
            <person name="Kavagutti S V."/>
        </authorList>
    </citation>
    <scope>NUCLEOTIDE SEQUENCE</scope>
</reference>
<dbReference type="AlphaFoldDB" id="A0A6J6ESP5"/>
<evidence type="ECO:0000256" key="1">
    <source>
        <dbReference type="ARBA" id="ARBA00022801"/>
    </source>
</evidence>
<dbReference type="EMBL" id="CAEZSR010000143">
    <property type="protein sequence ID" value="CAB4579551.1"/>
    <property type="molecule type" value="Genomic_DNA"/>
</dbReference>
<gene>
    <name evidence="4" type="ORF">UFOPK1493_02967</name>
</gene>
<proteinExistence type="predicted"/>
<dbReference type="GO" id="GO:0016231">
    <property type="term" value="F:beta-N-acetylglucosaminidase activity"/>
    <property type="evidence" value="ECO:0007669"/>
    <property type="project" value="TreeGrafter"/>
</dbReference>
<dbReference type="PANTHER" id="PTHR13170:SF16">
    <property type="entry name" value="PROTEIN O-GLCNACASE"/>
    <property type="match status" value="1"/>
</dbReference>
<dbReference type="PROSITE" id="PS52009">
    <property type="entry name" value="GH84"/>
    <property type="match status" value="1"/>
</dbReference>
<feature type="domain" description="GH84" evidence="3">
    <location>
        <begin position="2"/>
        <end position="253"/>
    </location>
</feature>
<dbReference type="SUPFAM" id="SSF51445">
    <property type="entry name" value="(Trans)glycosidases"/>
    <property type="match status" value="1"/>
</dbReference>
<accession>A0A6J6ESP5</accession>
<sequence length="409" mass="44524">MRITGVVEGFYGAPWSHQQRLDWIDRLHRWGMTHYVWAAKEEPRHRDDWREPFTDAELDGFAELAGHRTGVDLAVGLTPGPEATAEDVMAKLGPAVDAGAAVVVLSCDDLPALDAGGDHRDLAHALADRLGCTVWIVPTHYCGVDDSPYLRSLCNGLDPAIEVMWTGRHVVNARIHASEAARWAELTGRPPLVWDNAPVNDGLMREALHLGPLTGRDPALRDVCAGVLWNPMEFALASVATMASAAAWVRGDDPVAAWADEVAARGWAQLAAATAFPDDAHWPGTNPDRAWWRAMHDGLPERAVDAGLDESVQPWIDAAREGAAIALAAIALADRIHERGADTGATLRQFGLTGRWRDWRRNPVLTFGAGPRVRPVLTQDQRGEFVGDPAAFVLDDPIVDDLVRRALPS</sequence>
<dbReference type="Pfam" id="PF07555">
    <property type="entry name" value="NAGidase"/>
    <property type="match status" value="1"/>
</dbReference>
<dbReference type="GO" id="GO:0009100">
    <property type="term" value="P:glycoprotein metabolic process"/>
    <property type="evidence" value="ECO:0007669"/>
    <property type="project" value="TreeGrafter"/>
</dbReference>
<dbReference type="InterPro" id="IPR051822">
    <property type="entry name" value="Glycosyl_Hydrolase_84"/>
</dbReference>
<dbReference type="InterPro" id="IPR017853">
    <property type="entry name" value="GH"/>
</dbReference>
<dbReference type="PANTHER" id="PTHR13170">
    <property type="entry name" value="O-GLCNACASE"/>
    <property type="match status" value="1"/>
</dbReference>
<dbReference type="Gene3D" id="3.20.20.80">
    <property type="entry name" value="Glycosidases"/>
    <property type="match status" value="1"/>
</dbReference>
<organism evidence="4">
    <name type="scientific">freshwater metagenome</name>
    <dbReference type="NCBI Taxonomy" id="449393"/>
    <lineage>
        <taxon>unclassified sequences</taxon>
        <taxon>metagenomes</taxon>
        <taxon>ecological metagenomes</taxon>
    </lineage>
</organism>
<evidence type="ECO:0000256" key="2">
    <source>
        <dbReference type="ARBA" id="ARBA00023295"/>
    </source>
</evidence>
<keyword evidence="1" id="KW-0378">Hydrolase</keyword>